<dbReference type="PANTHER" id="PTHR14401:SF6">
    <property type="entry name" value="CENTROMERE PROTEIN K"/>
    <property type="match status" value="1"/>
</dbReference>
<evidence type="ECO:0000256" key="4">
    <source>
        <dbReference type="ARBA" id="ARBA00022454"/>
    </source>
</evidence>
<evidence type="ECO:0000256" key="5">
    <source>
        <dbReference type="ARBA" id="ARBA00023054"/>
    </source>
</evidence>
<evidence type="ECO:0000256" key="8">
    <source>
        <dbReference type="SAM" id="Coils"/>
    </source>
</evidence>
<gene>
    <name evidence="10" type="ORF">Plec18167_004887</name>
</gene>
<comment type="similarity">
    <text evidence="3">Belongs to the CENP-K/MCM22 family.</text>
</comment>
<evidence type="ECO:0000256" key="9">
    <source>
        <dbReference type="SAM" id="MobiDB-lite"/>
    </source>
</evidence>
<dbReference type="PANTHER" id="PTHR14401">
    <property type="entry name" value="CENTROMERE PROTEIN K"/>
    <property type="match status" value="1"/>
</dbReference>
<feature type="compositionally biased region" description="Basic and acidic residues" evidence="9">
    <location>
        <begin position="264"/>
        <end position="291"/>
    </location>
</feature>
<dbReference type="Proteomes" id="UP001583193">
    <property type="component" value="Unassembled WGS sequence"/>
</dbReference>
<accession>A0ABR3XNC9</accession>
<dbReference type="EMBL" id="JAVDPF010000014">
    <property type="protein sequence ID" value="KAL1877199.1"/>
    <property type="molecule type" value="Genomic_DNA"/>
</dbReference>
<feature type="region of interest" description="Disordered" evidence="9">
    <location>
        <begin position="241"/>
        <end position="291"/>
    </location>
</feature>
<feature type="coiled-coil region" evidence="8">
    <location>
        <begin position="39"/>
        <end position="66"/>
    </location>
</feature>
<dbReference type="InterPro" id="IPR020993">
    <property type="entry name" value="Centromere_CenpK"/>
</dbReference>
<protein>
    <submittedName>
        <fullName evidence="10">Uncharacterized protein</fullName>
    </submittedName>
</protein>
<evidence type="ECO:0000256" key="1">
    <source>
        <dbReference type="ARBA" id="ARBA00004123"/>
    </source>
</evidence>
<organism evidence="10 11">
    <name type="scientific">Paecilomyces lecythidis</name>
    <dbReference type="NCBI Taxonomy" id="3004212"/>
    <lineage>
        <taxon>Eukaryota</taxon>
        <taxon>Fungi</taxon>
        <taxon>Dikarya</taxon>
        <taxon>Ascomycota</taxon>
        <taxon>Pezizomycotina</taxon>
        <taxon>Eurotiomycetes</taxon>
        <taxon>Eurotiomycetidae</taxon>
        <taxon>Eurotiales</taxon>
        <taxon>Thermoascaceae</taxon>
        <taxon>Paecilomyces</taxon>
    </lineage>
</organism>
<evidence type="ECO:0000256" key="2">
    <source>
        <dbReference type="ARBA" id="ARBA00004584"/>
    </source>
</evidence>
<name>A0ABR3XNC9_9EURO</name>
<keyword evidence="5 8" id="KW-0175">Coiled coil</keyword>
<evidence type="ECO:0000256" key="7">
    <source>
        <dbReference type="ARBA" id="ARBA00023328"/>
    </source>
</evidence>
<evidence type="ECO:0000256" key="3">
    <source>
        <dbReference type="ARBA" id="ARBA00005795"/>
    </source>
</evidence>
<keyword evidence="6" id="KW-0539">Nucleus</keyword>
<sequence>MGVTQDKVEKIQHFSRRADKLKEEYTSEPLNAAVIGAYNRRLDNTLEDLREHVKRQEETLQKLRKERSIDLQSAVSEPRARLAQIRRAKKAYDSLLQTEPELPAPESPLPALIALRETFKHLQETKASISAMADTVAADRQRLKAEEVNLRDNQLIANGLEERIEKLQNERSQKEEKTPAQLARELIKTQRREHEKLEQEAEKLKASIYEFIDEHLASMLAAEDLGGPVVGDAVDVPDTTLEAGYTHHGKPKKPKTTTTDDEDPRQQRIDTLVRRQRGREATENEGPTNKREAAALEMRSLVDSLLEAGSSYIDLPKDSAASRFLVRAKIAQFHPRDARRLRLIDFGRSIDD</sequence>
<keyword evidence="7" id="KW-0137">Centromere</keyword>
<reference evidence="10 11" key="1">
    <citation type="journal article" date="2024" name="IMA Fungus">
        <title>IMA Genome - F19 : A genome assembly and annotation guide to empower mycologists, including annotated draft genome sequences of Ceratocystis pirilliformis, Diaporthe australafricana, Fusarium ophioides, Paecilomyces lecythidis, and Sporothrix stenoceras.</title>
        <authorList>
            <person name="Aylward J."/>
            <person name="Wilson A.M."/>
            <person name="Visagie C.M."/>
            <person name="Spraker J."/>
            <person name="Barnes I."/>
            <person name="Buitendag C."/>
            <person name="Ceriani C."/>
            <person name="Del Mar Angel L."/>
            <person name="du Plessis D."/>
            <person name="Fuchs T."/>
            <person name="Gasser K."/>
            <person name="Kramer D."/>
            <person name="Li W."/>
            <person name="Munsamy K."/>
            <person name="Piso A."/>
            <person name="Price J.L."/>
            <person name="Sonnekus B."/>
            <person name="Thomas C."/>
            <person name="van der Nest A."/>
            <person name="van Dijk A."/>
            <person name="van Heerden A."/>
            <person name="van Vuuren N."/>
            <person name="Yilmaz N."/>
            <person name="Duong T.A."/>
            <person name="van der Merwe N.A."/>
            <person name="Wingfield M.J."/>
            <person name="Wingfield B.D."/>
        </authorList>
    </citation>
    <scope>NUCLEOTIDE SEQUENCE [LARGE SCALE GENOMIC DNA]</scope>
    <source>
        <strain evidence="10 11">CMW 18167</strain>
    </source>
</reference>
<keyword evidence="4" id="KW-0158">Chromosome</keyword>
<feature type="coiled-coil region" evidence="8">
    <location>
        <begin position="150"/>
        <end position="214"/>
    </location>
</feature>
<keyword evidence="11" id="KW-1185">Reference proteome</keyword>
<evidence type="ECO:0000313" key="11">
    <source>
        <dbReference type="Proteomes" id="UP001583193"/>
    </source>
</evidence>
<proteinExistence type="inferred from homology"/>
<evidence type="ECO:0000313" key="10">
    <source>
        <dbReference type="EMBL" id="KAL1877199.1"/>
    </source>
</evidence>
<comment type="subcellular location">
    <subcellularLocation>
        <location evidence="2">Chromosome</location>
        <location evidence="2">Centromere</location>
    </subcellularLocation>
    <subcellularLocation>
        <location evidence="1">Nucleus</location>
    </subcellularLocation>
</comment>
<evidence type="ECO:0000256" key="6">
    <source>
        <dbReference type="ARBA" id="ARBA00023242"/>
    </source>
</evidence>
<comment type="caution">
    <text evidence="10">The sequence shown here is derived from an EMBL/GenBank/DDBJ whole genome shotgun (WGS) entry which is preliminary data.</text>
</comment>